<dbReference type="GO" id="GO:0000166">
    <property type="term" value="F:nucleotide binding"/>
    <property type="evidence" value="ECO:0007669"/>
    <property type="project" value="UniProtKB-KW"/>
</dbReference>
<dbReference type="InterPro" id="IPR006189">
    <property type="entry name" value="CHASE_dom"/>
</dbReference>
<proteinExistence type="predicted"/>
<evidence type="ECO:0000259" key="8">
    <source>
        <dbReference type="PROSITE" id="PS50125"/>
    </source>
</evidence>
<keyword evidence="11" id="KW-1185">Reference proteome</keyword>
<dbReference type="STRING" id="3068.D8TRY2"/>
<dbReference type="EMBL" id="GL378334">
    <property type="protein sequence ID" value="EFJ49728.1"/>
    <property type="molecule type" value="Genomic_DNA"/>
</dbReference>
<dbReference type="SUPFAM" id="SSF55073">
    <property type="entry name" value="Nucleotide cyclase"/>
    <property type="match status" value="1"/>
</dbReference>
<evidence type="ECO:0000256" key="2">
    <source>
        <dbReference type="ARBA" id="ARBA00022692"/>
    </source>
</evidence>
<dbReference type="SMART" id="SM00044">
    <property type="entry name" value="CYCc"/>
    <property type="match status" value="1"/>
</dbReference>
<evidence type="ECO:0000256" key="3">
    <source>
        <dbReference type="ARBA" id="ARBA00022741"/>
    </source>
</evidence>
<dbReference type="PANTHER" id="PTHR11920">
    <property type="entry name" value="GUANYLYL CYCLASE"/>
    <property type="match status" value="1"/>
</dbReference>
<sequence>MAQPCQDSAAAFDRIEKSIWDLANSADKEQRSQRSIVRWTWSRIKQDAWIASDKAIFLATELAKVFMPAYVCSVYVRRDPSWQAVNSSFAPMALEMIRLSNAGSVLTLSLIPNGVIYTMVPLKGSTPDDDPNWRAIGKDWLQDKFNEDKVLHAIDTSDLTIIGPYNLTQGGIGLVAMLSIRIPNASPNDTFNIPTYVHGNLGSWQKPPRQQDGPNTTDTPFAPYMYNYSTGSKWWGLTTVLISWDILRERVMRLQELEGLGYRYVLSRPALQKELLRAKLDMGNGSHELAVAWSANVQSVGPDATNNNAKPTRPGEARPLIYYDLHKKLSKPAEARISVEGAEMTLFLEPAAGWAPEWRNPLLAVVAVGSLLVAAMLFTILVNRRQHLGLLHAMIPKKVISTIRRGDIFTESFDCVTILFSDIVSYTSMSAQMAPIEVVQMLDELYKEYDNLTEKHKLYKVETIGGELLRQEGGQITKITLAGRKQNKTERVYAFMVVGGAPDPMAPHEAARRVAQMALDMVELTRTRVLSGGQVLRIRVGIHSGPVVAAVVGRKMPRYCLFGDTVNTANRMESNGSPMRIHVSAATANLLQQAAGFVLEARGDVPIKGKGSMSTFWVTSSAGNLAAPQPSLGPSLSGPMPDDTTNRNTPPQQPPSSYFPQDPAVALPSARDNAGQGQVQLAAACLKQQLLFEERADGGGSGRGVGVVGAGNAATSPPLLLVRPLPSTSRLSALAVRLRDPENSLDSGGGGKCAPRVFISAKAMAWTAGSPAHLTTRAPDAEEEAYDCCPAAHFAFQAARYCPPLPLKAASPDRTAVRHAANCTATPIDRILKTLDAHVARWMCKRMING</sequence>
<dbReference type="GO" id="GO:0004016">
    <property type="term" value="F:adenylate cyclase activity"/>
    <property type="evidence" value="ECO:0007669"/>
    <property type="project" value="TreeGrafter"/>
</dbReference>
<feature type="domain" description="CHASE" evidence="9">
    <location>
        <begin position="121"/>
        <end position="180"/>
    </location>
</feature>
<dbReference type="GO" id="GO:0004383">
    <property type="term" value="F:guanylate cyclase activity"/>
    <property type="evidence" value="ECO:0007669"/>
    <property type="project" value="TreeGrafter"/>
</dbReference>
<accession>D8TRY2</accession>
<dbReference type="GO" id="GO:0005886">
    <property type="term" value="C:plasma membrane"/>
    <property type="evidence" value="ECO:0007669"/>
    <property type="project" value="TreeGrafter"/>
</dbReference>
<dbReference type="RefSeq" id="XP_002949235.1">
    <property type="nucleotide sequence ID" value="XM_002949189.1"/>
</dbReference>
<keyword evidence="3" id="KW-0547">Nucleotide-binding</keyword>
<dbReference type="Pfam" id="PF00211">
    <property type="entry name" value="Guanylate_cyc"/>
    <property type="match status" value="1"/>
</dbReference>
<dbReference type="InterPro" id="IPR029787">
    <property type="entry name" value="Nucleotide_cyclase"/>
</dbReference>
<feature type="domain" description="Guanylate cyclase" evidence="8">
    <location>
        <begin position="417"/>
        <end position="573"/>
    </location>
</feature>
<keyword evidence="2" id="KW-0812">Transmembrane</keyword>
<dbReference type="PROSITE" id="PS50839">
    <property type="entry name" value="CHASE"/>
    <property type="match status" value="1"/>
</dbReference>
<dbReference type="PROSITE" id="PS50125">
    <property type="entry name" value="GUANYLATE_CYCLASE_2"/>
    <property type="match status" value="1"/>
</dbReference>
<feature type="compositionally biased region" description="Low complexity" evidence="7">
    <location>
        <begin position="630"/>
        <end position="639"/>
    </location>
</feature>
<dbReference type="FunFam" id="3.30.70.1230:FF:000059">
    <property type="entry name" value="Guanylate cyclase"/>
    <property type="match status" value="1"/>
</dbReference>
<dbReference type="GO" id="GO:0001653">
    <property type="term" value="F:peptide receptor activity"/>
    <property type="evidence" value="ECO:0007669"/>
    <property type="project" value="TreeGrafter"/>
</dbReference>
<reference evidence="10 11" key="1">
    <citation type="journal article" date="2010" name="Science">
        <title>Genomic analysis of organismal complexity in the multicellular green alga Volvox carteri.</title>
        <authorList>
            <person name="Prochnik S.E."/>
            <person name="Umen J."/>
            <person name="Nedelcu A.M."/>
            <person name="Hallmann A."/>
            <person name="Miller S.M."/>
            <person name="Nishii I."/>
            <person name="Ferris P."/>
            <person name="Kuo A."/>
            <person name="Mitros T."/>
            <person name="Fritz-Laylin L.K."/>
            <person name="Hellsten U."/>
            <person name="Chapman J."/>
            <person name="Simakov O."/>
            <person name="Rensing S.A."/>
            <person name="Terry A."/>
            <person name="Pangilinan J."/>
            <person name="Kapitonov V."/>
            <person name="Jurka J."/>
            <person name="Salamov A."/>
            <person name="Shapiro H."/>
            <person name="Schmutz J."/>
            <person name="Grimwood J."/>
            <person name="Lindquist E."/>
            <person name="Lucas S."/>
            <person name="Grigoriev I.V."/>
            <person name="Schmitt R."/>
            <person name="Kirk D."/>
            <person name="Rokhsar D.S."/>
        </authorList>
    </citation>
    <scope>NUCLEOTIDE SEQUENCE [LARGE SCALE GENOMIC DNA]</scope>
    <source>
        <strain evidence="11">f. Nagariensis / Eve</strain>
    </source>
</reference>
<dbReference type="InterPro" id="IPR050401">
    <property type="entry name" value="Cyclic_nucleotide_synthase"/>
</dbReference>
<gene>
    <name evidence="10" type="primary">cyc3</name>
    <name evidence="10" type="ORF">VOLCADRAFT_89480</name>
</gene>
<feature type="region of interest" description="Disordered" evidence="7">
    <location>
        <begin position="627"/>
        <end position="673"/>
    </location>
</feature>
<comment type="subcellular location">
    <subcellularLocation>
        <location evidence="1">Membrane</location>
    </subcellularLocation>
</comment>
<dbReference type="GO" id="GO:0007168">
    <property type="term" value="P:receptor guanylyl cyclase signaling pathway"/>
    <property type="evidence" value="ECO:0007669"/>
    <property type="project" value="TreeGrafter"/>
</dbReference>
<keyword evidence="6" id="KW-0456">Lyase</keyword>
<evidence type="ECO:0000256" key="6">
    <source>
        <dbReference type="ARBA" id="ARBA00023239"/>
    </source>
</evidence>
<dbReference type="Gene3D" id="3.30.70.1230">
    <property type="entry name" value="Nucleotide cyclase"/>
    <property type="match status" value="1"/>
</dbReference>
<dbReference type="PANTHER" id="PTHR11920:SF335">
    <property type="entry name" value="GUANYLATE CYCLASE"/>
    <property type="match status" value="1"/>
</dbReference>
<dbReference type="Proteomes" id="UP000001058">
    <property type="component" value="Unassembled WGS sequence"/>
</dbReference>
<dbReference type="eggNOG" id="KOG4171">
    <property type="taxonomic scope" value="Eukaryota"/>
</dbReference>
<evidence type="ECO:0000313" key="10">
    <source>
        <dbReference type="EMBL" id="EFJ49728.1"/>
    </source>
</evidence>
<evidence type="ECO:0000313" key="11">
    <source>
        <dbReference type="Proteomes" id="UP000001058"/>
    </source>
</evidence>
<evidence type="ECO:0000256" key="5">
    <source>
        <dbReference type="ARBA" id="ARBA00023136"/>
    </source>
</evidence>
<dbReference type="AlphaFoldDB" id="D8TRY2"/>
<evidence type="ECO:0000259" key="9">
    <source>
        <dbReference type="PROSITE" id="PS50839"/>
    </source>
</evidence>
<dbReference type="GO" id="GO:0035556">
    <property type="term" value="P:intracellular signal transduction"/>
    <property type="evidence" value="ECO:0007669"/>
    <property type="project" value="InterPro"/>
</dbReference>
<dbReference type="KEGG" id="vcn:VOLCADRAFT_89480"/>
<dbReference type="OrthoDB" id="6353733at2759"/>
<evidence type="ECO:0000256" key="1">
    <source>
        <dbReference type="ARBA" id="ARBA00004370"/>
    </source>
</evidence>
<protein>
    <submittedName>
        <fullName evidence="10">Guanylyl and adenylyl cyclase family member</fullName>
    </submittedName>
</protein>
<dbReference type="CDD" id="cd07302">
    <property type="entry name" value="CHD"/>
    <property type="match status" value="1"/>
</dbReference>
<evidence type="ECO:0000256" key="4">
    <source>
        <dbReference type="ARBA" id="ARBA00022989"/>
    </source>
</evidence>
<keyword evidence="4" id="KW-1133">Transmembrane helix</keyword>
<organism evidence="11">
    <name type="scientific">Volvox carteri f. nagariensis</name>
    <dbReference type="NCBI Taxonomy" id="3068"/>
    <lineage>
        <taxon>Eukaryota</taxon>
        <taxon>Viridiplantae</taxon>
        <taxon>Chlorophyta</taxon>
        <taxon>core chlorophytes</taxon>
        <taxon>Chlorophyceae</taxon>
        <taxon>CS clade</taxon>
        <taxon>Chlamydomonadales</taxon>
        <taxon>Volvocaceae</taxon>
        <taxon>Volvox</taxon>
    </lineage>
</organism>
<dbReference type="InParanoid" id="D8TRY2"/>
<name>D8TRY2_VOLCA</name>
<dbReference type="InterPro" id="IPR001054">
    <property type="entry name" value="A/G_cyclase"/>
</dbReference>
<evidence type="ECO:0000256" key="7">
    <source>
        <dbReference type="SAM" id="MobiDB-lite"/>
    </source>
</evidence>
<dbReference type="GeneID" id="9623812"/>
<keyword evidence="5" id="KW-0472">Membrane</keyword>